<dbReference type="GO" id="GO:0004519">
    <property type="term" value="F:endonuclease activity"/>
    <property type="evidence" value="ECO:0007669"/>
    <property type="project" value="UniProtKB-KW"/>
</dbReference>
<comment type="caution">
    <text evidence="6">The sequence shown here is derived from an EMBL/GenBank/DDBJ whole genome shotgun (WGS) entry which is preliminary data.</text>
</comment>
<evidence type="ECO:0000256" key="3">
    <source>
        <dbReference type="ARBA" id="ARBA00023125"/>
    </source>
</evidence>
<feature type="domain" description="Type I restriction modification DNA specificity" evidence="5">
    <location>
        <begin position="250"/>
        <end position="425"/>
    </location>
</feature>
<feature type="domain" description="Type I restriction modification DNA specificity" evidence="5">
    <location>
        <begin position="26"/>
        <end position="200"/>
    </location>
</feature>
<dbReference type="Proteomes" id="UP000738376">
    <property type="component" value="Unassembled WGS sequence"/>
</dbReference>
<keyword evidence="2" id="KW-0680">Restriction system</keyword>
<sequence length="444" mass="50689">MNNYKLSVKKYPVYKDSGVEWLGDVPEHWELKRLKDIIKNLESGVSVNAENMPAQNHLYGVLKTSCVNEYGFNPNENKAILPEEFTRVKCSPKKGRIIISRMNTPELVGASGYINEDYPNLFLPDRLWQTAFYRNSKLNSKWLSYLLLASSLKGVISCSATGSSPSMKNLAQEDFLRIEIPIPRLSEQELIADYLDTKTAQCDRKIDLLTQKATQYGKLKQSLINETVTRGLDKSVPMKDSGVEWIGDVPEHWEVVRNKQIFQERSILSSTGKETLLTVSHITGVTPRSEKNVNMFMAETMEGYKICHQGDLIINTMWAWMGALGTSKYFGICSPAYNVYMPVNNVPYDYRYFDYLYRTPNAIVEMTRNSKGIVSSRLRLYAKEFFQIETPLPPVSKQNAIADYLDKKTAQIDQIIQTINTQIEKLKELRKTLINDVVTGKIKV</sequence>
<evidence type="ECO:0000313" key="6">
    <source>
        <dbReference type="EMBL" id="NMF57210.1"/>
    </source>
</evidence>
<dbReference type="Gene3D" id="1.10.287.1120">
    <property type="entry name" value="Bipartite methylase S protein"/>
    <property type="match status" value="1"/>
</dbReference>
<name>A0ABX1LQ25_9CYAN</name>
<evidence type="ECO:0000259" key="5">
    <source>
        <dbReference type="Pfam" id="PF01420"/>
    </source>
</evidence>
<evidence type="ECO:0000256" key="1">
    <source>
        <dbReference type="ARBA" id="ARBA00010923"/>
    </source>
</evidence>
<dbReference type="Pfam" id="PF01420">
    <property type="entry name" value="Methylase_S"/>
    <property type="match status" value="2"/>
</dbReference>
<keyword evidence="3" id="KW-0238">DNA-binding</keyword>
<keyword evidence="6" id="KW-0540">Nuclease</keyword>
<dbReference type="PANTHER" id="PTHR43140:SF1">
    <property type="entry name" value="TYPE I RESTRICTION ENZYME ECOKI SPECIFICITY SUBUNIT"/>
    <property type="match status" value="1"/>
</dbReference>
<dbReference type="RefSeq" id="WP_169362270.1">
    <property type="nucleotide sequence ID" value="NZ_JAAVJL010000001.1"/>
</dbReference>
<protein>
    <submittedName>
        <fullName evidence="6">Restriction endonuclease subunit S</fullName>
    </submittedName>
</protein>
<dbReference type="PANTHER" id="PTHR43140">
    <property type="entry name" value="TYPE-1 RESTRICTION ENZYME ECOKI SPECIFICITY PROTEIN"/>
    <property type="match status" value="1"/>
</dbReference>
<dbReference type="EMBL" id="JAAVJL010000001">
    <property type="protein sequence ID" value="NMF57210.1"/>
    <property type="molecule type" value="Genomic_DNA"/>
</dbReference>
<keyword evidence="6" id="KW-0255">Endonuclease</keyword>
<dbReference type="InterPro" id="IPR051212">
    <property type="entry name" value="Type-I_RE_S_subunit"/>
</dbReference>
<keyword evidence="6" id="KW-0378">Hydrolase</keyword>
<dbReference type="InterPro" id="IPR044946">
    <property type="entry name" value="Restrct_endonuc_typeI_TRD_sf"/>
</dbReference>
<gene>
    <name evidence="6" type="ORF">HC246_04050</name>
</gene>
<accession>A0ABX1LQ25</accession>
<evidence type="ECO:0000256" key="2">
    <source>
        <dbReference type="ARBA" id="ARBA00022747"/>
    </source>
</evidence>
<organism evidence="6 7">
    <name type="scientific">Pseudanabaena yagii GIHE-NHR1</name>
    <dbReference type="NCBI Taxonomy" id="2722753"/>
    <lineage>
        <taxon>Bacteria</taxon>
        <taxon>Bacillati</taxon>
        <taxon>Cyanobacteriota</taxon>
        <taxon>Cyanophyceae</taxon>
        <taxon>Pseudanabaenales</taxon>
        <taxon>Pseudanabaenaceae</taxon>
        <taxon>Pseudanabaena</taxon>
        <taxon>Pseudanabaena yagii</taxon>
    </lineage>
</organism>
<dbReference type="Gene3D" id="3.90.220.20">
    <property type="entry name" value="DNA methylase specificity domains"/>
    <property type="match status" value="2"/>
</dbReference>
<reference evidence="6 7" key="1">
    <citation type="submission" date="2020-03" db="EMBL/GenBank/DDBJ databases">
        <title>Draft Genome Sequence of 2-Methylisoborneol Producing Pseudanabaena yagii Strain GIHE-NHR1 Isolated from North Han River in South Korea.</title>
        <authorList>
            <person name="Jeong J."/>
        </authorList>
    </citation>
    <scope>NUCLEOTIDE SEQUENCE [LARGE SCALE GENOMIC DNA]</scope>
    <source>
        <strain evidence="6 7">GIHE-NHR1</strain>
    </source>
</reference>
<keyword evidence="7" id="KW-1185">Reference proteome</keyword>
<comment type="similarity">
    <text evidence="1">Belongs to the type-I restriction system S methylase family.</text>
</comment>
<proteinExistence type="inferred from homology"/>
<evidence type="ECO:0000313" key="7">
    <source>
        <dbReference type="Proteomes" id="UP000738376"/>
    </source>
</evidence>
<evidence type="ECO:0000256" key="4">
    <source>
        <dbReference type="ARBA" id="ARBA00038652"/>
    </source>
</evidence>
<dbReference type="SUPFAM" id="SSF116734">
    <property type="entry name" value="DNA methylase specificity domain"/>
    <property type="match status" value="2"/>
</dbReference>
<dbReference type="InterPro" id="IPR000055">
    <property type="entry name" value="Restrct_endonuc_typeI_TRD"/>
</dbReference>
<comment type="subunit">
    <text evidence="4">The methyltransferase is composed of M and S polypeptides.</text>
</comment>